<proteinExistence type="predicted"/>
<dbReference type="Gene3D" id="1.10.287.130">
    <property type="match status" value="1"/>
</dbReference>
<keyword evidence="10" id="KW-0812">Transmembrane</keyword>
<feature type="domain" description="Histidine kinase" evidence="11">
    <location>
        <begin position="262"/>
        <end position="477"/>
    </location>
</feature>
<dbReference type="EMBL" id="CP072135">
    <property type="protein sequence ID" value="QTH73512.1"/>
    <property type="molecule type" value="Genomic_DNA"/>
</dbReference>
<dbReference type="GO" id="GO:0005886">
    <property type="term" value="C:plasma membrane"/>
    <property type="evidence" value="ECO:0007669"/>
    <property type="project" value="UniProtKB-SubCell"/>
</dbReference>
<dbReference type="InterPro" id="IPR050980">
    <property type="entry name" value="2C_sensor_his_kinase"/>
</dbReference>
<evidence type="ECO:0000256" key="1">
    <source>
        <dbReference type="ARBA" id="ARBA00000085"/>
    </source>
</evidence>
<dbReference type="InterPro" id="IPR003661">
    <property type="entry name" value="HisK_dim/P_dom"/>
</dbReference>
<keyword evidence="9" id="KW-0175">Coiled coil</keyword>
<dbReference type="Gene3D" id="3.30.565.10">
    <property type="entry name" value="Histidine kinase-like ATPase, C-terminal domain"/>
    <property type="match status" value="1"/>
</dbReference>
<comment type="catalytic activity">
    <reaction evidence="1">
        <text>ATP + protein L-histidine = ADP + protein N-phospho-L-histidine.</text>
        <dbReference type="EC" id="2.7.13.3"/>
    </reaction>
</comment>
<dbReference type="InterPro" id="IPR003594">
    <property type="entry name" value="HATPase_dom"/>
</dbReference>
<dbReference type="KEGG" id="pxi:J5O05_18650"/>
<evidence type="ECO:0000256" key="2">
    <source>
        <dbReference type="ARBA" id="ARBA00004651"/>
    </source>
</evidence>
<evidence type="ECO:0000256" key="7">
    <source>
        <dbReference type="ARBA" id="ARBA00022777"/>
    </source>
</evidence>
<geneLocation type="plasmid" evidence="12 13">
    <name>unnamed5</name>
</geneLocation>
<evidence type="ECO:0000259" key="11">
    <source>
        <dbReference type="PROSITE" id="PS50109"/>
    </source>
</evidence>
<dbReference type="InterPro" id="IPR005467">
    <property type="entry name" value="His_kinase_dom"/>
</dbReference>
<dbReference type="SUPFAM" id="SSF47384">
    <property type="entry name" value="Homodimeric domain of signal transducing histidine kinase"/>
    <property type="match status" value="1"/>
</dbReference>
<name>A0A975HN00_9GAMM</name>
<evidence type="ECO:0000313" key="12">
    <source>
        <dbReference type="EMBL" id="QTH73512.1"/>
    </source>
</evidence>
<feature type="coiled-coil region" evidence="9">
    <location>
        <begin position="66"/>
        <end position="96"/>
    </location>
</feature>
<comment type="subcellular location">
    <subcellularLocation>
        <location evidence="2">Cell membrane</location>
        <topology evidence="2">Multi-pass membrane protein</topology>
    </subcellularLocation>
</comment>
<feature type="transmembrane region" description="Helical" evidence="10">
    <location>
        <begin position="181"/>
        <end position="202"/>
    </location>
</feature>
<keyword evidence="5" id="KW-0808">Transferase</keyword>
<evidence type="ECO:0000313" key="13">
    <source>
        <dbReference type="Proteomes" id="UP000664904"/>
    </source>
</evidence>
<evidence type="ECO:0000256" key="8">
    <source>
        <dbReference type="ARBA" id="ARBA00022840"/>
    </source>
</evidence>
<dbReference type="Gene3D" id="6.10.340.10">
    <property type="match status" value="1"/>
</dbReference>
<evidence type="ECO:0000256" key="5">
    <source>
        <dbReference type="ARBA" id="ARBA00022679"/>
    </source>
</evidence>
<dbReference type="SMART" id="SM00388">
    <property type="entry name" value="HisKA"/>
    <property type="match status" value="1"/>
</dbReference>
<evidence type="ECO:0000256" key="9">
    <source>
        <dbReference type="SAM" id="Coils"/>
    </source>
</evidence>
<dbReference type="CDD" id="cd00082">
    <property type="entry name" value="HisKA"/>
    <property type="match status" value="1"/>
</dbReference>
<keyword evidence="7 12" id="KW-0418">Kinase</keyword>
<protein>
    <recommendedName>
        <fullName evidence="3">histidine kinase</fullName>
        <ecNumber evidence="3">2.7.13.3</ecNumber>
    </recommendedName>
</protein>
<feature type="transmembrane region" description="Helical" evidence="10">
    <location>
        <begin position="21"/>
        <end position="50"/>
    </location>
</feature>
<dbReference type="PANTHER" id="PTHR44936">
    <property type="entry name" value="SENSOR PROTEIN CREC"/>
    <property type="match status" value="1"/>
</dbReference>
<dbReference type="GO" id="GO:0000155">
    <property type="term" value="F:phosphorelay sensor kinase activity"/>
    <property type="evidence" value="ECO:0007669"/>
    <property type="project" value="InterPro"/>
</dbReference>
<dbReference type="PROSITE" id="PS50109">
    <property type="entry name" value="HIS_KIN"/>
    <property type="match status" value="1"/>
</dbReference>
<dbReference type="AlphaFoldDB" id="A0A975HN00"/>
<dbReference type="Proteomes" id="UP000664904">
    <property type="component" value="Plasmid unnamed5"/>
</dbReference>
<evidence type="ECO:0000256" key="3">
    <source>
        <dbReference type="ARBA" id="ARBA00012438"/>
    </source>
</evidence>
<keyword evidence="12" id="KW-0614">Plasmid</keyword>
<dbReference type="Pfam" id="PF00512">
    <property type="entry name" value="HisKA"/>
    <property type="match status" value="1"/>
</dbReference>
<dbReference type="InterPro" id="IPR036097">
    <property type="entry name" value="HisK_dim/P_sf"/>
</dbReference>
<dbReference type="RefSeq" id="WP_208845124.1">
    <property type="nucleotide sequence ID" value="NZ_CP072135.1"/>
</dbReference>
<sequence>MNKFRLIAKQASPKSEQKKALFSRSFVHQAVFAILTTTIPLLVLTLWFSFSLQQSSSEINKFYKLNQQVDKELTLLSDTLKTLQEAHQNNQLLQDKKLEDAINFRWTDVKNIANGLKNFSDESAFVADLQQFITKLNFVQPKDASFNELWANYHSLSESLKHWIEHQLDSANEQFQLRQSIFFVGLALLVPLLIATSLFLIIRIRNKIYALENATNQLGLGKWDLPISLSGSAELQQLGEKLDWLRIALKNQHEEKDTFLRHVSHELKTPLASIVEGTSLLQEQVLGPISVQQLRVLEIMVRSSQQLQSLIEDLLRYSGATKLGQTNQTTDWKSLQTELSAYFHDRQQSYSIDIDWQTLERGIQLPYLPCKLALIQMISNAIRYANQTVWVKVKVEHQICIIDVIDDGVGFTPVSATRALEPFYSGPKNLEKQVENNEFHHGLGLTIANECSKTLAGTLKIYPKSGGHIQIAFPLQEPQQ</sequence>
<reference evidence="12" key="1">
    <citation type="submission" date="2021-03" db="EMBL/GenBank/DDBJ databases">
        <title>Complete Genome of Pseudoalteromonas xiamenensis STKMTI.2, a new potential marine bacterium producing anti-Vibrio compounds.</title>
        <authorList>
            <person name="Handayani D.P."/>
            <person name="Isnansetyo A."/>
            <person name="Istiqomah I."/>
            <person name="Jumina J."/>
        </authorList>
    </citation>
    <scope>NUCLEOTIDE SEQUENCE</scope>
    <source>
        <strain evidence="12">STKMTI.2</strain>
        <plasmid evidence="12">unnamed5</plasmid>
    </source>
</reference>
<accession>A0A975HN00</accession>
<dbReference type="InterPro" id="IPR036890">
    <property type="entry name" value="HATPase_C_sf"/>
</dbReference>
<keyword evidence="8" id="KW-0067">ATP-binding</keyword>
<dbReference type="SUPFAM" id="SSF55874">
    <property type="entry name" value="ATPase domain of HSP90 chaperone/DNA topoisomerase II/histidine kinase"/>
    <property type="match status" value="1"/>
</dbReference>
<organism evidence="12 13">
    <name type="scientific">Pseudoalteromonas xiamenensis</name>
    <dbReference type="NCBI Taxonomy" id="882626"/>
    <lineage>
        <taxon>Bacteria</taxon>
        <taxon>Pseudomonadati</taxon>
        <taxon>Pseudomonadota</taxon>
        <taxon>Gammaproteobacteria</taxon>
        <taxon>Alteromonadales</taxon>
        <taxon>Pseudoalteromonadaceae</taxon>
        <taxon>Pseudoalteromonas</taxon>
    </lineage>
</organism>
<keyword evidence="4" id="KW-1003">Cell membrane</keyword>
<gene>
    <name evidence="12" type="ORF">J5O05_18650</name>
</gene>
<evidence type="ECO:0000256" key="4">
    <source>
        <dbReference type="ARBA" id="ARBA00022475"/>
    </source>
</evidence>
<keyword evidence="6" id="KW-0547">Nucleotide-binding</keyword>
<evidence type="ECO:0000256" key="6">
    <source>
        <dbReference type="ARBA" id="ARBA00022741"/>
    </source>
</evidence>
<dbReference type="GO" id="GO:0005524">
    <property type="term" value="F:ATP binding"/>
    <property type="evidence" value="ECO:0007669"/>
    <property type="project" value="UniProtKB-KW"/>
</dbReference>
<dbReference type="CDD" id="cd00075">
    <property type="entry name" value="HATPase"/>
    <property type="match status" value="1"/>
</dbReference>
<dbReference type="PANTHER" id="PTHR44936:SF10">
    <property type="entry name" value="SENSOR PROTEIN RSTB"/>
    <property type="match status" value="1"/>
</dbReference>
<keyword evidence="10" id="KW-0472">Membrane</keyword>
<keyword evidence="13" id="KW-1185">Reference proteome</keyword>
<dbReference type="SMART" id="SM00387">
    <property type="entry name" value="HATPase_c"/>
    <property type="match status" value="1"/>
</dbReference>
<dbReference type="EC" id="2.7.13.3" evidence="3"/>
<evidence type="ECO:0000256" key="10">
    <source>
        <dbReference type="SAM" id="Phobius"/>
    </source>
</evidence>
<keyword evidence="10" id="KW-1133">Transmembrane helix</keyword>
<dbReference type="Pfam" id="PF02518">
    <property type="entry name" value="HATPase_c"/>
    <property type="match status" value="1"/>
</dbReference>